<reference evidence="1 2" key="1">
    <citation type="submission" date="2019-03" db="EMBL/GenBank/DDBJ databases">
        <title>First draft genome of Liparis tanakae, snailfish: a comprehensive survey of snailfish specific genes.</title>
        <authorList>
            <person name="Kim W."/>
            <person name="Song I."/>
            <person name="Jeong J.-H."/>
            <person name="Kim D."/>
            <person name="Kim S."/>
            <person name="Ryu S."/>
            <person name="Song J.Y."/>
            <person name="Lee S.K."/>
        </authorList>
    </citation>
    <scope>NUCLEOTIDE SEQUENCE [LARGE SCALE GENOMIC DNA]</scope>
    <source>
        <tissue evidence="1">Muscle</tissue>
    </source>
</reference>
<dbReference type="AlphaFoldDB" id="A0A4Z2EJ98"/>
<name>A0A4Z2EJ98_9TELE</name>
<accession>A0A4Z2EJ98</accession>
<gene>
    <name evidence="1" type="ORF">EYF80_061151</name>
</gene>
<comment type="caution">
    <text evidence="1">The sequence shown here is derived from an EMBL/GenBank/DDBJ whole genome shotgun (WGS) entry which is preliminary data.</text>
</comment>
<organism evidence="1 2">
    <name type="scientific">Liparis tanakae</name>
    <name type="common">Tanaka's snailfish</name>
    <dbReference type="NCBI Taxonomy" id="230148"/>
    <lineage>
        <taxon>Eukaryota</taxon>
        <taxon>Metazoa</taxon>
        <taxon>Chordata</taxon>
        <taxon>Craniata</taxon>
        <taxon>Vertebrata</taxon>
        <taxon>Euteleostomi</taxon>
        <taxon>Actinopterygii</taxon>
        <taxon>Neopterygii</taxon>
        <taxon>Teleostei</taxon>
        <taxon>Neoteleostei</taxon>
        <taxon>Acanthomorphata</taxon>
        <taxon>Eupercaria</taxon>
        <taxon>Perciformes</taxon>
        <taxon>Cottioidei</taxon>
        <taxon>Cottales</taxon>
        <taxon>Liparidae</taxon>
        <taxon>Liparis</taxon>
    </lineage>
</organism>
<keyword evidence="2" id="KW-1185">Reference proteome</keyword>
<protein>
    <submittedName>
        <fullName evidence="1">Uncharacterized protein</fullName>
    </submittedName>
</protein>
<dbReference type="EMBL" id="SRLO01006558">
    <property type="protein sequence ID" value="TNN28701.1"/>
    <property type="molecule type" value="Genomic_DNA"/>
</dbReference>
<evidence type="ECO:0000313" key="2">
    <source>
        <dbReference type="Proteomes" id="UP000314294"/>
    </source>
</evidence>
<sequence>MLLKPNAGEPISSEPRPKEPERFCRAWFCRAWFCRAWFCRAWFRPAAPRVVNAVQTVALCSDSVTLSLLHTDVP</sequence>
<dbReference type="Proteomes" id="UP000314294">
    <property type="component" value="Unassembled WGS sequence"/>
</dbReference>
<proteinExistence type="predicted"/>
<evidence type="ECO:0000313" key="1">
    <source>
        <dbReference type="EMBL" id="TNN28701.1"/>
    </source>
</evidence>